<dbReference type="GO" id="GO:0005634">
    <property type="term" value="C:nucleus"/>
    <property type="evidence" value="ECO:0007669"/>
    <property type="project" value="InterPro"/>
</dbReference>
<feature type="region of interest" description="Disordered" evidence="2">
    <location>
        <begin position="271"/>
        <end position="296"/>
    </location>
</feature>
<organism evidence="3">
    <name type="scientific">Trypanosoma vivax (strain Y486)</name>
    <dbReference type="NCBI Taxonomy" id="1055687"/>
    <lineage>
        <taxon>Eukaryota</taxon>
        <taxon>Discoba</taxon>
        <taxon>Euglenozoa</taxon>
        <taxon>Kinetoplastea</taxon>
        <taxon>Metakinetoplastina</taxon>
        <taxon>Trypanosomatida</taxon>
        <taxon>Trypanosomatidae</taxon>
        <taxon>Trypanosoma</taxon>
        <taxon>Duttonella</taxon>
    </lineage>
</organism>
<dbReference type="VEuPathDB" id="TriTrypDB:TvY486_0101060"/>
<dbReference type="Gene3D" id="3.30.1120.90">
    <property type="entry name" value="Nucleosome assembly protein"/>
    <property type="match status" value="1"/>
</dbReference>
<dbReference type="EMBL" id="HE573017">
    <property type="protein sequence ID" value="CCC46458.1"/>
    <property type="molecule type" value="Genomic_DNA"/>
</dbReference>
<feature type="compositionally biased region" description="Basic and acidic residues" evidence="2">
    <location>
        <begin position="149"/>
        <end position="167"/>
    </location>
</feature>
<dbReference type="InterPro" id="IPR037231">
    <property type="entry name" value="NAP-like_sf"/>
</dbReference>
<dbReference type="PANTHER" id="PTHR11875">
    <property type="entry name" value="TESTIS-SPECIFIC Y-ENCODED PROTEIN"/>
    <property type="match status" value="1"/>
</dbReference>
<comment type="similarity">
    <text evidence="1">Belongs to the nucleosome assembly protein (NAP) family.</text>
</comment>
<evidence type="ECO:0000256" key="2">
    <source>
        <dbReference type="SAM" id="MobiDB-lite"/>
    </source>
</evidence>
<name>G0TR94_TRYVY</name>
<evidence type="ECO:0008006" key="4">
    <source>
        <dbReference type="Google" id="ProtNLM"/>
    </source>
</evidence>
<evidence type="ECO:0000256" key="1">
    <source>
        <dbReference type="ARBA" id="ARBA00009947"/>
    </source>
</evidence>
<dbReference type="OMA" id="ANFWALA"/>
<protein>
    <recommendedName>
        <fullName evidence="4">Nucleosome assembly protein</fullName>
    </recommendedName>
</protein>
<dbReference type="AlphaFoldDB" id="G0TR94"/>
<sequence length="296" mass="33698">MEGNLVAADSPVWAIQEQIRELQYEMHKNLSDLTIQSNIKKNEHYATRHEVVTRGIRDGLLPRTFWADAVIASIDLADKQSNFDVAKDGDKCQTLGPYDVPLLRNYLEDMKVTFTEKGTRLSLHFAANPFFEEPELWAEVTRGPQRDTDVATEGFEDHGDKDDHSVDSSEDDLFVFSGITWKPGHGPLDDESDGDEDDKIQQQTEEVTRGWSFLDMFSDMPPPPEVEEFEGVDTSEFLRESDDWQMEADDREQMFRLLVEEVWANPLAVLLDGGRDGKPEESEGQSGPLEKRARTE</sequence>
<proteinExistence type="inferred from homology"/>
<accession>G0TR94</accession>
<dbReference type="GO" id="GO:0006334">
    <property type="term" value="P:nucleosome assembly"/>
    <property type="evidence" value="ECO:0007669"/>
    <property type="project" value="InterPro"/>
</dbReference>
<evidence type="ECO:0000313" key="3">
    <source>
        <dbReference type="EMBL" id="CCC46458.1"/>
    </source>
</evidence>
<reference evidence="3" key="1">
    <citation type="journal article" date="2012" name="Proc. Natl. Acad. Sci. U.S.A.">
        <title>Antigenic diversity is generated by distinct evolutionary mechanisms in African trypanosome species.</title>
        <authorList>
            <person name="Jackson A.P."/>
            <person name="Berry A."/>
            <person name="Aslett M."/>
            <person name="Allison H.C."/>
            <person name="Burton P."/>
            <person name="Vavrova-Anderson J."/>
            <person name="Brown R."/>
            <person name="Browne H."/>
            <person name="Corton N."/>
            <person name="Hauser H."/>
            <person name="Gamble J."/>
            <person name="Gilderthorp R."/>
            <person name="Marcello L."/>
            <person name="McQuillan J."/>
            <person name="Otto T.D."/>
            <person name="Quail M.A."/>
            <person name="Sanders M.J."/>
            <person name="van Tonder A."/>
            <person name="Ginger M.L."/>
            <person name="Field M.C."/>
            <person name="Barry J.D."/>
            <person name="Hertz-Fowler C."/>
            <person name="Berriman M."/>
        </authorList>
    </citation>
    <scope>NUCLEOTIDE SEQUENCE</scope>
    <source>
        <strain evidence="3">Y486</strain>
    </source>
</reference>
<feature type="region of interest" description="Disordered" evidence="2">
    <location>
        <begin position="149"/>
        <end position="168"/>
    </location>
</feature>
<gene>
    <name evidence="3" type="ORF">TVY486_0101060</name>
</gene>
<dbReference type="SUPFAM" id="SSF143113">
    <property type="entry name" value="NAP-like"/>
    <property type="match status" value="1"/>
</dbReference>
<dbReference type="InterPro" id="IPR002164">
    <property type="entry name" value="NAP_family"/>
</dbReference>